<dbReference type="AlphaFoldDB" id="A0A1M7PMT2"/>
<dbReference type="FunFam" id="2.102.10.10:FF:000014">
    <property type="entry name" value="Oxidoreductase, FAD dependent"/>
    <property type="match status" value="1"/>
</dbReference>
<dbReference type="InterPro" id="IPR036922">
    <property type="entry name" value="Rieske_2Fe-2S_sf"/>
</dbReference>
<dbReference type="PANTHER" id="PTHR13847:SF274">
    <property type="entry name" value="RIESKE 2FE-2S IRON-SULFUR PROTEIN YHFW-RELATED"/>
    <property type="match status" value="1"/>
</dbReference>
<dbReference type="Pfam" id="PF01266">
    <property type="entry name" value="DAO"/>
    <property type="match status" value="1"/>
</dbReference>
<dbReference type="Gene3D" id="3.50.50.60">
    <property type="entry name" value="FAD/NAD(P)-binding domain"/>
    <property type="match status" value="1"/>
</dbReference>
<dbReference type="STRING" id="1027249.SAMN05216179_2363"/>
<keyword evidence="1" id="KW-0001">2Fe-2S</keyword>
<dbReference type="GO" id="GO:0051537">
    <property type="term" value="F:2 iron, 2 sulfur cluster binding"/>
    <property type="evidence" value="ECO:0007669"/>
    <property type="project" value="UniProtKB-KW"/>
</dbReference>
<dbReference type="GO" id="GO:0004497">
    <property type="term" value="F:monooxygenase activity"/>
    <property type="evidence" value="ECO:0007669"/>
    <property type="project" value="UniProtKB-ARBA"/>
</dbReference>
<reference evidence="7 8" key="1">
    <citation type="submission" date="2016-11" db="EMBL/GenBank/DDBJ databases">
        <authorList>
            <person name="Jaros S."/>
            <person name="Januszkiewicz K."/>
            <person name="Wedrychowicz H."/>
        </authorList>
    </citation>
    <scope>NUCLEOTIDE SEQUENCE [LARGE SCALE GENOMIC DNA]</scope>
    <source>
        <strain evidence="7 8">CGMCC 1.10681</strain>
    </source>
</reference>
<dbReference type="PANTHER" id="PTHR13847">
    <property type="entry name" value="SARCOSINE DEHYDROGENASE-RELATED"/>
    <property type="match status" value="1"/>
</dbReference>
<evidence type="ECO:0000256" key="1">
    <source>
        <dbReference type="ARBA" id="ARBA00022714"/>
    </source>
</evidence>
<dbReference type="Gene3D" id="3.30.9.10">
    <property type="entry name" value="D-Amino Acid Oxidase, subunit A, domain 2"/>
    <property type="match status" value="1"/>
</dbReference>
<dbReference type="GO" id="GO:0005737">
    <property type="term" value="C:cytoplasm"/>
    <property type="evidence" value="ECO:0007669"/>
    <property type="project" value="TreeGrafter"/>
</dbReference>
<keyword evidence="4" id="KW-0411">Iron-sulfur</keyword>
<sequence length="501" mass="57652">MTMHKTIWQDTYNLTPFSALNKSLSTEITIVGGGMTGILTAYLLSERGVKVILIERDRLALSTTGHTTAKVTAQHGLIYHELIEHMGLENAQHYYQSQLDAITLIQKLIEENEIHCNFEEQQAILYTNDDKNKKKLLQEAEAYQKLKISGQLKDNIPFPIPVKQALVMNKQAQFHPLAFLEVIIKKLMRNGVEIYENTTAVDIDVQEQTIVRTAREYNIISEKVIVATQFPFYEGQAFYSTRMYPSRSYCLGFTSEDNYPGGMYLDIDQPKHSLRYVKHNEENIWLLGGESHKTGQYNKENHDPYSDLEKYAYKYLPVKEWKYQWSAQDFTTLDKVPYIGILNKKHPNIFVATGYRKWGMTNSAVAAQTLTDLVTNKDNPYQELYKPQRFHADPDLKKFVSNNTNVAKEFIKGKVMKKPTEQIERKQATKTKIDGQTVGLYKDNNNQIYAVDTTCTHLGCECNWNQVELSWDCPCHGSRFSFDGKVIEGPATKDLKQVDYK</sequence>
<evidence type="ECO:0000256" key="3">
    <source>
        <dbReference type="ARBA" id="ARBA00023004"/>
    </source>
</evidence>
<evidence type="ECO:0000256" key="2">
    <source>
        <dbReference type="ARBA" id="ARBA00022723"/>
    </source>
</evidence>
<dbReference type="InterPro" id="IPR005805">
    <property type="entry name" value="Rieske_Fe-S_prot_C"/>
</dbReference>
<dbReference type="SUPFAM" id="SSF51905">
    <property type="entry name" value="FAD/NAD(P)-binding domain"/>
    <property type="match status" value="1"/>
</dbReference>
<dbReference type="GO" id="GO:0016705">
    <property type="term" value="F:oxidoreductase activity, acting on paired donors, with incorporation or reduction of molecular oxygen"/>
    <property type="evidence" value="ECO:0007669"/>
    <property type="project" value="UniProtKB-ARBA"/>
</dbReference>
<dbReference type="InterPro" id="IPR017941">
    <property type="entry name" value="Rieske_2Fe-2S"/>
</dbReference>
<evidence type="ECO:0000256" key="5">
    <source>
        <dbReference type="ARBA" id="ARBA00023157"/>
    </source>
</evidence>
<dbReference type="Gene3D" id="2.102.10.10">
    <property type="entry name" value="Rieske [2Fe-2S] iron-sulphur domain"/>
    <property type="match status" value="1"/>
</dbReference>
<feature type="domain" description="Rieske" evidence="6">
    <location>
        <begin position="415"/>
        <end position="501"/>
    </location>
</feature>
<dbReference type="PRINTS" id="PR00162">
    <property type="entry name" value="RIESKE"/>
</dbReference>
<evidence type="ECO:0000256" key="4">
    <source>
        <dbReference type="ARBA" id="ARBA00023014"/>
    </source>
</evidence>
<keyword evidence="8" id="KW-1185">Reference proteome</keyword>
<keyword evidence="3" id="KW-0408">Iron</keyword>
<dbReference type="InterPro" id="IPR036188">
    <property type="entry name" value="FAD/NAD-bd_sf"/>
</dbReference>
<gene>
    <name evidence="7" type="ORF">SAMN05216179_2363</name>
</gene>
<dbReference type="GO" id="GO:0046872">
    <property type="term" value="F:metal ion binding"/>
    <property type="evidence" value="ECO:0007669"/>
    <property type="project" value="UniProtKB-KW"/>
</dbReference>
<evidence type="ECO:0000313" key="7">
    <source>
        <dbReference type="EMBL" id="SHN18620.1"/>
    </source>
</evidence>
<evidence type="ECO:0000259" key="6">
    <source>
        <dbReference type="PROSITE" id="PS51296"/>
    </source>
</evidence>
<name>A0A1M7PMT2_9BACI</name>
<organism evidence="7 8">
    <name type="scientific">Gracilibacillus kekensis</name>
    <dbReference type="NCBI Taxonomy" id="1027249"/>
    <lineage>
        <taxon>Bacteria</taxon>
        <taxon>Bacillati</taxon>
        <taxon>Bacillota</taxon>
        <taxon>Bacilli</taxon>
        <taxon>Bacillales</taxon>
        <taxon>Bacillaceae</taxon>
        <taxon>Gracilibacillus</taxon>
    </lineage>
</organism>
<evidence type="ECO:0000313" key="8">
    <source>
        <dbReference type="Proteomes" id="UP000184184"/>
    </source>
</evidence>
<dbReference type="Proteomes" id="UP000184184">
    <property type="component" value="Unassembled WGS sequence"/>
</dbReference>
<dbReference type="PROSITE" id="PS51296">
    <property type="entry name" value="RIESKE"/>
    <property type="match status" value="1"/>
</dbReference>
<proteinExistence type="predicted"/>
<accession>A0A1M7PMT2</accession>
<keyword evidence="2" id="KW-0479">Metal-binding</keyword>
<dbReference type="InterPro" id="IPR006076">
    <property type="entry name" value="FAD-dep_OxRdtase"/>
</dbReference>
<dbReference type="Pfam" id="PF00355">
    <property type="entry name" value="Rieske"/>
    <property type="match status" value="1"/>
</dbReference>
<protein>
    <submittedName>
        <fullName evidence="7">Glycine/D-amino acid oxidase</fullName>
    </submittedName>
</protein>
<dbReference type="SUPFAM" id="SSF50022">
    <property type="entry name" value="ISP domain"/>
    <property type="match status" value="1"/>
</dbReference>
<keyword evidence="5" id="KW-1015">Disulfide bond</keyword>
<dbReference type="GO" id="GO:0016020">
    <property type="term" value="C:membrane"/>
    <property type="evidence" value="ECO:0007669"/>
    <property type="project" value="InterPro"/>
</dbReference>
<dbReference type="EMBL" id="FRCZ01000004">
    <property type="protein sequence ID" value="SHN18620.1"/>
    <property type="molecule type" value="Genomic_DNA"/>
</dbReference>